<dbReference type="GO" id="GO:0005576">
    <property type="term" value="C:extracellular region"/>
    <property type="evidence" value="ECO:0007669"/>
    <property type="project" value="UniProtKB-SubCell"/>
</dbReference>
<name>A0A1S2N6K1_9BURK</name>
<keyword evidence="13" id="KW-0862">Zinc</keyword>
<evidence type="ECO:0000256" key="8">
    <source>
        <dbReference type="ARBA" id="ARBA00022670"/>
    </source>
</evidence>
<evidence type="ECO:0000256" key="19">
    <source>
        <dbReference type="ARBA" id="ARBA00025833"/>
    </source>
</evidence>
<evidence type="ECO:0000256" key="2">
    <source>
        <dbReference type="ARBA" id="ARBA00004371"/>
    </source>
</evidence>
<accession>A0A1S2N6K1</accession>
<evidence type="ECO:0000256" key="16">
    <source>
        <dbReference type="ARBA" id="ARBA00023145"/>
    </source>
</evidence>
<evidence type="ECO:0000256" key="11">
    <source>
        <dbReference type="ARBA" id="ARBA00022801"/>
    </source>
</evidence>
<dbReference type="Pfam" id="PF04389">
    <property type="entry name" value="Peptidase_M28"/>
    <property type="match status" value="1"/>
</dbReference>
<keyword evidence="17" id="KW-0325">Glycoprotein</keyword>
<dbReference type="SUPFAM" id="SSF53187">
    <property type="entry name" value="Zn-dependent exopeptidases"/>
    <property type="match status" value="1"/>
</dbReference>
<dbReference type="EMBL" id="JRYB01000001">
    <property type="protein sequence ID" value="OIJ40689.1"/>
    <property type="molecule type" value="Genomic_DNA"/>
</dbReference>
<dbReference type="GO" id="GO:0046872">
    <property type="term" value="F:metal ion binding"/>
    <property type="evidence" value="ECO:0007669"/>
    <property type="project" value="UniProtKB-KW"/>
</dbReference>
<evidence type="ECO:0000256" key="6">
    <source>
        <dbReference type="ARBA" id="ARBA00022525"/>
    </source>
</evidence>
<evidence type="ECO:0000256" key="13">
    <source>
        <dbReference type="ARBA" id="ARBA00022833"/>
    </source>
</evidence>
<organism evidence="23 24">
    <name type="scientific">Massilia timonae</name>
    <dbReference type="NCBI Taxonomy" id="47229"/>
    <lineage>
        <taxon>Bacteria</taxon>
        <taxon>Pseudomonadati</taxon>
        <taxon>Pseudomonadota</taxon>
        <taxon>Betaproteobacteria</taxon>
        <taxon>Burkholderiales</taxon>
        <taxon>Oxalobacteraceae</taxon>
        <taxon>Telluria group</taxon>
        <taxon>Massilia</taxon>
    </lineage>
</organism>
<dbReference type="Gene3D" id="3.50.30.30">
    <property type="match status" value="1"/>
</dbReference>
<evidence type="ECO:0000256" key="21">
    <source>
        <dbReference type="SAM" id="SignalP"/>
    </source>
</evidence>
<evidence type="ECO:0000256" key="18">
    <source>
        <dbReference type="ARBA" id="ARBA00023228"/>
    </source>
</evidence>
<evidence type="ECO:0000313" key="24">
    <source>
        <dbReference type="Proteomes" id="UP000180246"/>
    </source>
</evidence>
<protein>
    <recommendedName>
        <fullName evidence="5">Carboxypeptidase Q</fullName>
    </recommendedName>
    <alternativeName>
        <fullName evidence="20">Plasma glutamate carboxypeptidase</fullName>
    </alternativeName>
</protein>
<keyword evidence="7" id="KW-0121">Carboxypeptidase</keyword>
<dbReference type="AlphaFoldDB" id="A0A1S2N6K1"/>
<feature type="chain" id="PRO_5010258784" description="Carboxypeptidase Q" evidence="21">
    <location>
        <begin position="28"/>
        <end position="480"/>
    </location>
</feature>
<sequence>MKRSFRLHHLPAMGVIAAALLGGPALAASPGNDPAALAKIRDTAMSSDYAWQRTEDMTDLIGPRLSGSPGAAAAVTQVAEAMRKLGAKVTLQPVKVPHWVRGIETGELVEYTGRPQGVTQRVVLAALGGSGATPAEGLVAPVLVLKSFDELKSRAAEVKGKIVLFDVAFDQHMADRGLAGHAYGQGSAYRRNGPRMAAELGAVGALVRSVGGAAYRLPHTGSSGLLENARIPAAAVTAEDAMLMARLAKRGPLSMKLVLTPQNLPDADSFNVIADLPGTEKPDEIVIVSGHLDSWDLSPGAHDDAAAVASAMAVFDVLKKLDYRPRRTIRFVAWMNEENGQRGASTYLAAEQANAGKHFGAIESDNGVGRPFGLRASVMPQSVKLFAPLQAALQPIGANVFQRQDVLATGDLAGLERAGVPSFAPVVDTSSYFDYHHTPADTLDKVDPDILRRHVALMTATAWYLANMEQDIGRSSVPKP</sequence>
<evidence type="ECO:0000256" key="4">
    <source>
        <dbReference type="ARBA" id="ARBA00004613"/>
    </source>
</evidence>
<dbReference type="PANTHER" id="PTHR12053">
    <property type="entry name" value="PROTEASE FAMILY M28 PLASMA GLUTAMATE CARBOXYPEPTIDASE-RELATED"/>
    <property type="match status" value="1"/>
</dbReference>
<keyword evidence="11" id="KW-0378">Hydrolase</keyword>
<keyword evidence="9" id="KW-0479">Metal-binding</keyword>
<dbReference type="Gene3D" id="3.40.630.10">
    <property type="entry name" value="Zn peptidases"/>
    <property type="match status" value="1"/>
</dbReference>
<comment type="subcellular location">
    <subcellularLocation>
        <location evidence="1">Endoplasmic reticulum</location>
    </subcellularLocation>
    <subcellularLocation>
        <location evidence="3">Golgi apparatus</location>
    </subcellularLocation>
    <subcellularLocation>
        <location evidence="2">Lysosome</location>
    </subcellularLocation>
    <subcellularLocation>
        <location evidence="4">Secreted</location>
    </subcellularLocation>
</comment>
<dbReference type="Proteomes" id="UP000180246">
    <property type="component" value="Unassembled WGS sequence"/>
</dbReference>
<evidence type="ECO:0000256" key="12">
    <source>
        <dbReference type="ARBA" id="ARBA00022824"/>
    </source>
</evidence>
<evidence type="ECO:0000256" key="7">
    <source>
        <dbReference type="ARBA" id="ARBA00022645"/>
    </source>
</evidence>
<keyword evidence="14" id="KW-0333">Golgi apparatus</keyword>
<keyword evidence="10 21" id="KW-0732">Signal</keyword>
<evidence type="ECO:0000256" key="17">
    <source>
        <dbReference type="ARBA" id="ARBA00023180"/>
    </source>
</evidence>
<evidence type="ECO:0000256" key="5">
    <source>
        <dbReference type="ARBA" id="ARBA00014116"/>
    </source>
</evidence>
<evidence type="ECO:0000313" key="23">
    <source>
        <dbReference type="EMBL" id="OIJ40689.1"/>
    </source>
</evidence>
<dbReference type="PANTHER" id="PTHR12053:SF3">
    <property type="entry name" value="CARBOXYPEPTIDASE Q"/>
    <property type="match status" value="1"/>
</dbReference>
<comment type="caution">
    <text evidence="23">The sequence shown here is derived from an EMBL/GenBank/DDBJ whole genome shotgun (WGS) entry which is preliminary data.</text>
</comment>
<comment type="subunit">
    <text evidence="19">Homodimer. The monomeric form is inactive while the homodimer is active.</text>
</comment>
<keyword evidence="18" id="KW-0458">Lysosome</keyword>
<feature type="domain" description="Peptidase M28" evidence="22">
    <location>
        <begin position="271"/>
        <end position="460"/>
    </location>
</feature>
<dbReference type="GO" id="GO:0005764">
    <property type="term" value="C:lysosome"/>
    <property type="evidence" value="ECO:0007669"/>
    <property type="project" value="UniProtKB-SubCell"/>
</dbReference>
<keyword evidence="12" id="KW-0256">Endoplasmic reticulum</keyword>
<keyword evidence="6" id="KW-0964">Secreted</keyword>
<evidence type="ECO:0000256" key="15">
    <source>
        <dbReference type="ARBA" id="ARBA00023049"/>
    </source>
</evidence>
<dbReference type="GO" id="GO:0004180">
    <property type="term" value="F:carboxypeptidase activity"/>
    <property type="evidence" value="ECO:0007669"/>
    <property type="project" value="UniProtKB-KW"/>
</dbReference>
<evidence type="ECO:0000256" key="1">
    <source>
        <dbReference type="ARBA" id="ARBA00004240"/>
    </source>
</evidence>
<gene>
    <name evidence="23" type="ORF">LO55_4469</name>
</gene>
<reference evidence="23 24" key="1">
    <citation type="submission" date="2014-10" db="EMBL/GenBank/DDBJ databases">
        <authorList>
            <person name="Seo M.-J."/>
            <person name="Seok Y.J."/>
            <person name="Cha I.-T."/>
        </authorList>
    </citation>
    <scope>NUCLEOTIDE SEQUENCE [LARGE SCALE GENOMIC DNA]</scope>
    <source>
        <strain evidence="23 24">NEU</strain>
    </source>
</reference>
<evidence type="ECO:0000256" key="9">
    <source>
        <dbReference type="ARBA" id="ARBA00022723"/>
    </source>
</evidence>
<dbReference type="InterPro" id="IPR007484">
    <property type="entry name" value="Peptidase_M28"/>
</dbReference>
<evidence type="ECO:0000259" key="22">
    <source>
        <dbReference type="Pfam" id="PF04389"/>
    </source>
</evidence>
<dbReference type="GO" id="GO:0070573">
    <property type="term" value="F:metallodipeptidase activity"/>
    <property type="evidence" value="ECO:0007669"/>
    <property type="project" value="InterPro"/>
</dbReference>
<dbReference type="RefSeq" id="WP_005670068.1">
    <property type="nucleotide sequence ID" value="NZ_JRYB01000001.1"/>
</dbReference>
<proteinExistence type="predicted"/>
<keyword evidence="15" id="KW-0482">Metalloprotease</keyword>
<keyword evidence="16" id="KW-0865">Zymogen</keyword>
<evidence type="ECO:0000256" key="10">
    <source>
        <dbReference type="ARBA" id="ARBA00022729"/>
    </source>
</evidence>
<dbReference type="InterPro" id="IPR039866">
    <property type="entry name" value="CPQ"/>
</dbReference>
<feature type="signal peptide" evidence="21">
    <location>
        <begin position="1"/>
        <end position="27"/>
    </location>
</feature>
<evidence type="ECO:0000256" key="20">
    <source>
        <dbReference type="ARBA" id="ARBA00033328"/>
    </source>
</evidence>
<evidence type="ECO:0000256" key="3">
    <source>
        <dbReference type="ARBA" id="ARBA00004555"/>
    </source>
</evidence>
<keyword evidence="8" id="KW-0645">Protease</keyword>
<dbReference type="GO" id="GO:0006508">
    <property type="term" value="P:proteolysis"/>
    <property type="evidence" value="ECO:0007669"/>
    <property type="project" value="UniProtKB-KW"/>
</dbReference>
<evidence type="ECO:0000256" key="14">
    <source>
        <dbReference type="ARBA" id="ARBA00023034"/>
    </source>
</evidence>